<dbReference type="PROSITE" id="PS01000">
    <property type="entry name" value="SDH_CYT_1"/>
    <property type="match status" value="1"/>
</dbReference>
<comment type="subunit">
    <text evidence="11">Part of an enzyme complex containing four subunits: a flavoprotein, an iron-sulfur protein, plus two membrane-anchoring proteins, SdhC and SdhD. The complex can form homotrimers.</text>
</comment>
<accession>A0A5J6MQ48</accession>
<keyword evidence="9 12" id="KW-0408">Iron</keyword>
<dbReference type="Gene3D" id="1.20.1300.10">
    <property type="entry name" value="Fumarate reductase/succinate dehydrogenase, transmembrane subunit"/>
    <property type="match status" value="1"/>
</dbReference>
<gene>
    <name evidence="14" type="primary">sdhC</name>
    <name evidence="14" type="ORF">FRZ44_48890</name>
</gene>
<evidence type="ECO:0000256" key="12">
    <source>
        <dbReference type="PIRSR" id="PIRSR000178-1"/>
    </source>
</evidence>
<dbReference type="GO" id="GO:0009055">
    <property type="term" value="F:electron transfer activity"/>
    <property type="evidence" value="ECO:0007669"/>
    <property type="project" value="InterPro"/>
</dbReference>
<dbReference type="EMBL" id="CP042906">
    <property type="protein sequence ID" value="QEX19574.1"/>
    <property type="molecule type" value="Genomic_DNA"/>
</dbReference>
<dbReference type="InterPro" id="IPR018495">
    <property type="entry name" value="Succ_DH_cyt_bsu_CS"/>
</dbReference>
<keyword evidence="15" id="KW-1185">Reference proteome</keyword>
<evidence type="ECO:0000256" key="10">
    <source>
        <dbReference type="ARBA" id="ARBA00023136"/>
    </source>
</evidence>
<evidence type="ECO:0000313" key="14">
    <source>
        <dbReference type="EMBL" id="QEX19574.1"/>
    </source>
</evidence>
<comment type="cofactor">
    <cofactor evidence="12">
        <name>heme</name>
        <dbReference type="ChEBI" id="CHEBI:30413"/>
    </cofactor>
    <text evidence="12">The heme is bound between the two transmembrane subunits.</text>
</comment>
<dbReference type="CDD" id="cd03499">
    <property type="entry name" value="SQR_TypeC_SdhC"/>
    <property type="match status" value="1"/>
</dbReference>
<proteinExistence type="inferred from homology"/>
<evidence type="ECO:0000256" key="3">
    <source>
        <dbReference type="ARBA" id="ARBA00007244"/>
    </source>
</evidence>
<keyword evidence="8 13" id="KW-1133">Transmembrane helix</keyword>
<keyword evidence="7 12" id="KW-0479">Metal-binding</keyword>
<reference evidence="14 15" key="1">
    <citation type="submission" date="2019-08" db="EMBL/GenBank/DDBJ databases">
        <title>Hyperibacter terrae gen. nov., sp. nov. and Hyperibacter viscosus sp. nov., two new members in the family Rhodospirillaceae isolated from the rhizosphere of Hypericum perforatum.</title>
        <authorList>
            <person name="Noviana Z."/>
        </authorList>
    </citation>
    <scope>NUCLEOTIDE SEQUENCE [LARGE SCALE GENOMIC DNA]</scope>
    <source>
        <strain evidence="14 15">R5913</strain>
    </source>
</reference>
<evidence type="ECO:0000256" key="5">
    <source>
        <dbReference type="ARBA" id="ARBA00022617"/>
    </source>
</evidence>
<feature type="transmembrane region" description="Helical" evidence="13">
    <location>
        <begin position="25"/>
        <end position="46"/>
    </location>
</feature>
<evidence type="ECO:0000256" key="4">
    <source>
        <dbReference type="ARBA" id="ARBA00020076"/>
    </source>
</evidence>
<organism evidence="14 15">
    <name type="scientific">Hypericibacter terrae</name>
    <dbReference type="NCBI Taxonomy" id="2602015"/>
    <lineage>
        <taxon>Bacteria</taxon>
        <taxon>Pseudomonadati</taxon>
        <taxon>Pseudomonadota</taxon>
        <taxon>Alphaproteobacteria</taxon>
        <taxon>Rhodospirillales</taxon>
        <taxon>Dongiaceae</taxon>
        <taxon>Hypericibacter</taxon>
    </lineage>
</organism>
<dbReference type="InterPro" id="IPR034804">
    <property type="entry name" value="SQR/QFR_C/D"/>
</dbReference>
<keyword evidence="5 12" id="KW-0349">Heme</keyword>
<dbReference type="InterPro" id="IPR014314">
    <property type="entry name" value="Succ_DH_cytb556"/>
</dbReference>
<dbReference type="GO" id="GO:0006099">
    <property type="term" value="P:tricarboxylic acid cycle"/>
    <property type="evidence" value="ECO:0007669"/>
    <property type="project" value="InterPro"/>
</dbReference>
<dbReference type="OrthoDB" id="9799441at2"/>
<feature type="transmembrane region" description="Helical" evidence="13">
    <location>
        <begin position="104"/>
        <end position="126"/>
    </location>
</feature>
<feature type="transmembrane region" description="Helical" evidence="13">
    <location>
        <begin position="58"/>
        <end position="83"/>
    </location>
</feature>
<keyword evidence="6 13" id="KW-0812">Transmembrane</keyword>
<comment type="similarity">
    <text evidence="3">Belongs to the cytochrome b560 family.</text>
</comment>
<dbReference type="PIRSF" id="PIRSF000178">
    <property type="entry name" value="SDH_cyt_b560"/>
    <property type="match status" value="1"/>
</dbReference>
<dbReference type="RefSeq" id="WP_151179631.1">
    <property type="nucleotide sequence ID" value="NZ_CP042906.1"/>
</dbReference>
<keyword evidence="10 13" id="KW-0472">Membrane</keyword>
<evidence type="ECO:0000256" key="8">
    <source>
        <dbReference type="ARBA" id="ARBA00022989"/>
    </source>
</evidence>
<dbReference type="PROSITE" id="PS01001">
    <property type="entry name" value="SDH_CYT_2"/>
    <property type="match status" value="1"/>
</dbReference>
<evidence type="ECO:0000256" key="11">
    <source>
        <dbReference type="ARBA" id="ARBA00025912"/>
    </source>
</evidence>
<evidence type="ECO:0000256" key="13">
    <source>
        <dbReference type="SAM" id="Phobius"/>
    </source>
</evidence>
<evidence type="ECO:0000256" key="2">
    <source>
        <dbReference type="ARBA" id="ARBA00004141"/>
    </source>
</evidence>
<dbReference type="GO" id="GO:0016020">
    <property type="term" value="C:membrane"/>
    <property type="evidence" value="ECO:0007669"/>
    <property type="project" value="UniProtKB-SubCell"/>
</dbReference>
<evidence type="ECO:0000256" key="7">
    <source>
        <dbReference type="ARBA" id="ARBA00022723"/>
    </source>
</evidence>
<comment type="function">
    <text evidence="1">Membrane-anchoring subunit of succinate dehydrogenase (SDH).</text>
</comment>
<dbReference type="NCBIfam" id="TIGR02970">
    <property type="entry name" value="succ_dehyd_cytB"/>
    <property type="match status" value="1"/>
</dbReference>
<dbReference type="PANTHER" id="PTHR10978:SF5">
    <property type="entry name" value="SUCCINATE DEHYDROGENASE CYTOCHROME B560 SUBUNIT, MITOCHONDRIAL"/>
    <property type="match status" value="1"/>
</dbReference>
<evidence type="ECO:0000256" key="9">
    <source>
        <dbReference type="ARBA" id="ARBA00023004"/>
    </source>
</evidence>
<dbReference type="Proteomes" id="UP000326202">
    <property type="component" value="Chromosome"/>
</dbReference>
<evidence type="ECO:0000313" key="15">
    <source>
        <dbReference type="Proteomes" id="UP000326202"/>
    </source>
</evidence>
<dbReference type="Pfam" id="PF01127">
    <property type="entry name" value="Sdh_cyt"/>
    <property type="match status" value="1"/>
</dbReference>
<feature type="binding site" description="axial binding residue" evidence="12">
    <location>
        <position position="81"/>
    </location>
    <ligand>
        <name>heme</name>
        <dbReference type="ChEBI" id="CHEBI:30413"/>
        <note>ligand shared with second transmembrane subunit</note>
    </ligand>
    <ligandPart>
        <name>Fe</name>
        <dbReference type="ChEBI" id="CHEBI:18248"/>
    </ligandPart>
</feature>
<dbReference type="PANTHER" id="PTHR10978">
    <property type="entry name" value="SUCCINATE DEHYDROGENASE CYTOCHROME B560 SUBUNIT"/>
    <property type="match status" value="1"/>
</dbReference>
<comment type="subcellular location">
    <subcellularLocation>
        <location evidence="2">Membrane</location>
        <topology evidence="2">Multi-pass membrane protein</topology>
    </subcellularLocation>
</comment>
<name>A0A5J6MQ48_9PROT</name>
<evidence type="ECO:0000256" key="1">
    <source>
        <dbReference type="ARBA" id="ARBA00004050"/>
    </source>
</evidence>
<dbReference type="KEGG" id="htq:FRZ44_48890"/>
<evidence type="ECO:0000256" key="6">
    <source>
        <dbReference type="ARBA" id="ARBA00022692"/>
    </source>
</evidence>
<dbReference type="GO" id="GO:0046872">
    <property type="term" value="F:metal ion binding"/>
    <property type="evidence" value="ECO:0007669"/>
    <property type="project" value="UniProtKB-KW"/>
</dbReference>
<dbReference type="InterPro" id="IPR000701">
    <property type="entry name" value="SuccDH_FuR_B_TM-su"/>
</dbReference>
<sequence length="131" mass="14610">MATQNRPLSPHLQIYRWQISSVLSILHRITGIALAVGSLLLVYWIIAAAVGPEAFAQAQGLIGSILGRLLLFGWTYALFFHLANGIRHLFWDMGWGFELKTMSITGWTAVILALLLTLLAWGLGYWQMEGL</sequence>
<dbReference type="SUPFAM" id="SSF81343">
    <property type="entry name" value="Fumarate reductase respiratory complex transmembrane subunits"/>
    <property type="match status" value="1"/>
</dbReference>
<dbReference type="AlphaFoldDB" id="A0A5J6MQ48"/>
<protein>
    <recommendedName>
        <fullName evidence="4">Succinate dehydrogenase cytochrome b556 subunit</fullName>
    </recommendedName>
</protein>